<dbReference type="SMART" id="SM00331">
    <property type="entry name" value="PP2C_SIG"/>
    <property type="match status" value="1"/>
</dbReference>
<organism evidence="4 5">
    <name type="scientific">Streptomyces hesseae</name>
    <dbReference type="NCBI Taxonomy" id="3075519"/>
    <lineage>
        <taxon>Bacteria</taxon>
        <taxon>Bacillati</taxon>
        <taxon>Actinomycetota</taxon>
        <taxon>Actinomycetes</taxon>
        <taxon>Kitasatosporales</taxon>
        <taxon>Streptomycetaceae</taxon>
        <taxon>Streptomyces</taxon>
    </lineage>
</organism>
<evidence type="ECO:0000259" key="3">
    <source>
        <dbReference type="SMART" id="SM00331"/>
    </source>
</evidence>
<dbReference type="InterPro" id="IPR052016">
    <property type="entry name" value="Bact_Sigma-Reg"/>
</dbReference>
<dbReference type="PANTHER" id="PTHR43156:SF2">
    <property type="entry name" value="STAGE II SPORULATION PROTEIN E"/>
    <property type="match status" value="1"/>
</dbReference>
<dbReference type="SUPFAM" id="SSF81606">
    <property type="entry name" value="PP2C-like"/>
    <property type="match status" value="1"/>
</dbReference>
<dbReference type="InterPro" id="IPR036457">
    <property type="entry name" value="PPM-type-like_dom_sf"/>
</dbReference>
<keyword evidence="2" id="KW-0812">Transmembrane</keyword>
<name>A0ABU2SGP6_9ACTN</name>
<keyword evidence="5" id="KW-1185">Reference proteome</keyword>
<dbReference type="PANTHER" id="PTHR43156">
    <property type="entry name" value="STAGE II SPORULATION PROTEIN E-RELATED"/>
    <property type="match status" value="1"/>
</dbReference>
<dbReference type="InterPro" id="IPR001932">
    <property type="entry name" value="PPM-type_phosphatase-like_dom"/>
</dbReference>
<keyword evidence="2" id="KW-0472">Membrane</keyword>
<feature type="domain" description="PPM-type phosphatase" evidence="3">
    <location>
        <begin position="165"/>
        <end position="383"/>
    </location>
</feature>
<protein>
    <submittedName>
        <fullName evidence="4">PP2C family protein-serine/threonine phosphatase</fullName>
        <ecNumber evidence="4">3.1.3.16</ecNumber>
    </submittedName>
</protein>
<evidence type="ECO:0000313" key="5">
    <source>
        <dbReference type="Proteomes" id="UP001180531"/>
    </source>
</evidence>
<keyword evidence="1 4" id="KW-0378">Hydrolase</keyword>
<sequence>MRQRQRDDAGGADVARPARLSGATGLEAPVTPVWMRWLPAVFVAAVLLLEPLTPVKWPVSFLLIALPVIAAFAHGPVGVAAVTVFAVGLEGALAGSVCCAGRPSHDLWERHYVGAYVSTAVVGVLGTVLAAHRRRQAARLVRAGSVAKALMLTLLRPVPREVGGVLAAGVYRPAESLVGGDLFEIRATDAGERAVVGDVRGKGLAAVRTVADLLGCYRQAVHDAGHLAEIAVSMERCVAREAAAVPDDELFVTAILVEYDALARRVEIVNCGHVEPVLISDGEVRTLAGPPALPLGLAALTDEAPVAYSHPFGPGDVLLLCTDGLVEARDASGDFYPLLDRLRDRFGGRPAPDPEEVVDFLDADLPRHTLALHDDVAVLAIAPRARP</sequence>
<accession>A0ABU2SGP6</accession>
<proteinExistence type="predicted"/>
<evidence type="ECO:0000256" key="2">
    <source>
        <dbReference type="SAM" id="Phobius"/>
    </source>
</evidence>
<gene>
    <name evidence="4" type="ORF">RM609_03440</name>
</gene>
<comment type="caution">
    <text evidence="4">The sequence shown here is derived from an EMBL/GenBank/DDBJ whole genome shotgun (WGS) entry which is preliminary data.</text>
</comment>
<reference evidence="4" key="1">
    <citation type="submission" date="2024-05" db="EMBL/GenBank/DDBJ databases">
        <title>30 novel species of actinomycetes from the DSMZ collection.</title>
        <authorList>
            <person name="Nouioui I."/>
        </authorList>
    </citation>
    <scope>NUCLEOTIDE SEQUENCE</scope>
    <source>
        <strain evidence="4">DSM 40473</strain>
    </source>
</reference>
<feature type="transmembrane region" description="Helical" evidence="2">
    <location>
        <begin position="113"/>
        <end position="132"/>
    </location>
</feature>
<dbReference type="GO" id="GO:0004722">
    <property type="term" value="F:protein serine/threonine phosphatase activity"/>
    <property type="evidence" value="ECO:0007669"/>
    <property type="project" value="UniProtKB-EC"/>
</dbReference>
<dbReference type="Pfam" id="PF07228">
    <property type="entry name" value="SpoIIE"/>
    <property type="match status" value="1"/>
</dbReference>
<dbReference type="EC" id="3.1.3.16" evidence="4"/>
<evidence type="ECO:0000313" key="4">
    <source>
        <dbReference type="EMBL" id="MDT0448157.1"/>
    </source>
</evidence>
<keyword evidence="2" id="KW-1133">Transmembrane helix</keyword>
<dbReference type="Gene3D" id="3.60.40.10">
    <property type="entry name" value="PPM-type phosphatase domain"/>
    <property type="match status" value="1"/>
</dbReference>
<dbReference type="Proteomes" id="UP001180531">
    <property type="component" value="Unassembled WGS sequence"/>
</dbReference>
<dbReference type="RefSeq" id="WP_311607797.1">
    <property type="nucleotide sequence ID" value="NZ_JAVRFI010000002.1"/>
</dbReference>
<dbReference type="EMBL" id="JAVRFI010000002">
    <property type="protein sequence ID" value="MDT0448157.1"/>
    <property type="molecule type" value="Genomic_DNA"/>
</dbReference>
<evidence type="ECO:0000256" key="1">
    <source>
        <dbReference type="ARBA" id="ARBA00022801"/>
    </source>
</evidence>